<dbReference type="PANTHER" id="PTHR43852">
    <property type="entry name" value="NUCLEOTIDYLTRANSFERASE"/>
    <property type="match status" value="1"/>
</dbReference>
<feature type="domain" description="Polymerase beta nucleotidyltransferase" evidence="1">
    <location>
        <begin position="159"/>
        <end position="238"/>
    </location>
</feature>
<gene>
    <name evidence="2" type="ORF">MBAV_001869</name>
</gene>
<dbReference type="EMBL" id="LACI01000798">
    <property type="protein sequence ID" value="KJU85931.1"/>
    <property type="molecule type" value="Genomic_DNA"/>
</dbReference>
<evidence type="ECO:0000259" key="1">
    <source>
        <dbReference type="Pfam" id="PF18765"/>
    </source>
</evidence>
<feature type="domain" description="Polymerase beta nucleotidyltransferase" evidence="1">
    <location>
        <begin position="27"/>
        <end position="108"/>
    </location>
</feature>
<dbReference type="Pfam" id="PF18765">
    <property type="entry name" value="Polbeta"/>
    <property type="match status" value="2"/>
</dbReference>
<keyword evidence="2" id="KW-0808">Transferase</keyword>
<dbReference type="AlphaFoldDB" id="A0A0F3GVK7"/>
<reference evidence="2 3" key="1">
    <citation type="submission" date="2015-02" db="EMBL/GenBank/DDBJ databases">
        <title>Single-cell genomics of uncultivated deep-branching MTB reveals a conserved set of magnetosome genes.</title>
        <authorList>
            <person name="Kolinko S."/>
            <person name="Richter M."/>
            <person name="Glockner F.O."/>
            <person name="Brachmann A."/>
            <person name="Schuler D."/>
        </authorList>
    </citation>
    <scope>NUCLEOTIDE SEQUENCE [LARGE SCALE GENOMIC DNA]</scope>
    <source>
        <strain evidence="2">TM-1</strain>
    </source>
</reference>
<dbReference type="Gene3D" id="3.30.460.10">
    <property type="entry name" value="Beta Polymerase, domain 2"/>
    <property type="match status" value="2"/>
</dbReference>
<name>A0A0F3GVK7_9BACT</name>
<organism evidence="2 3">
    <name type="scientific">Candidatus Magnetobacterium bavaricum</name>
    <dbReference type="NCBI Taxonomy" id="29290"/>
    <lineage>
        <taxon>Bacteria</taxon>
        <taxon>Pseudomonadati</taxon>
        <taxon>Nitrospirota</taxon>
        <taxon>Thermodesulfovibrionia</taxon>
        <taxon>Thermodesulfovibrionales</taxon>
        <taxon>Candidatus Magnetobacteriaceae</taxon>
        <taxon>Candidatus Magnetobacterium</taxon>
    </lineage>
</organism>
<dbReference type="SUPFAM" id="SSF81301">
    <property type="entry name" value="Nucleotidyltransferase"/>
    <property type="match status" value="2"/>
</dbReference>
<dbReference type="GO" id="GO:0016740">
    <property type="term" value="F:transferase activity"/>
    <property type="evidence" value="ECO:0007669"/>
    <property type="project" value="UniProtKB-KW"/>
</dbReference>
<dbReference type="CDD" id="cd05403">
    <property type="entry name" value="NT_KNTase_like"/>
    <property type="match status" value="2"/>
</dbReference>
<dbReference type="InterPro" id="IPR043519">
    <property type="entry name" value="NT_sf"/>
</dbReference>
<dbReference type="InterPro" id="IPR041633">
    <property type="entry name" value="Polbeta"/>
</dbReference>
<protein>
    <submittedName>
        <fullName evidence="2">Nucleotidyltransferase domain protein</fullName>
    </submittedName>
</protein>
<accession>A0A0F3GVK7</accession>
<comment type="caution">
    <text evidence="2">The sequence shown here is derived from an EMBL/GenBank/DDBJ whole genome shotgun (WGS) entry which is preliminary data.</text>
</comment>
<sequence length="240" mass="27002">MKTIFIEDTDNKKLLDNQMLEVIVDTILSFVKPERIIVFGSRVSGKGHEYSDYDIAIEGVKLDVRTSRLLNETLDIRAGIYTIDLIELDRADDGFRELVRQDGIVIYEAGSSTTSTCSRKDGERRGRLCPPLTPFCVDANLPPLLDPVMIEIIVDTILSFVQPERIIVFGSRVSGKGHEYSDYDIAIEGVKLDVRTRRLLNDTLDIRAGIYTIDLIELDMADDAFRELVKEGGIVIYEAV</sequence>
<evidence type="ECO:0000313" key="2">
    <source>
        <dbReference type="EMBL" id="KJU85931.1"/>
    </source>
</evidence>
<proteinExistence type="predicted"/>
<keyword evidence="3" id="KW-1185">Reference proteome</keyword>
<dbReference type="PANTHER" id="PTHR43852:SF2">
    <property type="entry name" value="PROTEIN ADENYLYLTRANSFERASE MNTA"/>
    <property type="match status" value="1"/>
</dbReference>
<evidence type="ECO:0000313" key="3">
    <source>
        <dbReference type="Proteomes" id="UP000033423"/>
    </source>
</evidence>
<dbReference type="Proteomes" id="UP000033423">
    <property type="component" value="Unassembled WGS sequence"/>
</dbReference>
<dbReference type="InterPro" id="IPR052930">
    <property type="entry name" value="TA_antitoxin_MntA"/>
</dbReference>